<accession>A0AAU7MN39</accession>
<dbReference type="PANTHER" id="PTHR43201">
    <property type="entry name" value="ACYL-COA SYNTHETASE"/>
    <property type="match status" value="1"/>
</dbReference>
<dbReference type="AlphaFoldDB" id="A0AAU7MN39"/>
<dbReference type="InterPro" id="IPR025110">
    <property type="entry name" value="AMP-bd_C"/>
</dbReference>
<sequence>MNIANILPDSAARYGDRPALSDAQGTTVSFSEFHDRVRRLSGWLQSDIGLQPGDRIAIFMENRMAYPEIMLATWYAGLVVVPVNAKLHPREFLHIADGSGTSVAFVSSKTMPALDDAEDQPSCSFINVDKAEYQQCFEARPANLVEREADDLAWLFYTSGTTGKPKGAMQSHRNLYAMLDGFLNRVKRVEPGQGVYHGAPMSHGGGYYILPFLARGGCQIIPPSGGFDVEELCNILSSYPSVSFFAAPTMVKRLLDRPDLLNQSAIAGLDCIIYGGGPMYLSDLERAHQILGYKLVQIYGQGECPMTITVLDAAAHRDTDHPDYRKRLSSAGQAHAGIELRIADPTGNELVTGETGEILVRGNAVMLGYWNNPEATSKTLTRDGWLHTGDVGHLDKDGFLYLTDRSKDVIISGGTNIYPREVEEVLLQHPAVREVSVIGAPDSDWGERVVACVATEDGLPCSTDNLSQFCAKQLARFKLPKEYRFFEELPKNATGKILKTALRDRVGEIEESGNV</sequence>
<evidence type="ECO:0000259" key="4">
    <source>
        <dbReference type="Pfam" id="PF13193"/>
    </source>
</evidence>
<gene>
    <name evidence="5" type="ORF">ABNF92_01225</name>
</gene>
<feature type="domain" description="AMP-binding enzyme C-terminal" evidence="4">
    <location>
        <begin position="421"/>
        <end position="496"/>
    </location>
</feature>
<dbReference type="Gene3D" id="3.30.300.30">
    <property type="match status" value="1"/>
</dbReference>
<dbReference type="EMBL" id="CP157802">
    <property type="protein sequence ID" value="XBQ19813.1"/>
    <property type="molecule type" value="Genomic_DNA"/>
</dbReference>
<dbReference type="Gene3D" id="3.40.50.12780">
    <property type="entry name" value="N-terminal domain of ligase-like"/>
    <property type="match status" value="1"/>
</dbReference>
<dbReference type="GO" id="GO:0031956">
    <property type="term" value="F:medium-chain fatty acid-CoA ligase activity"/>
    <property type="evidence" value="ECO:0007669"/>
    <property type="project" value="TreeGrafter"/>
</dbReference>
<proteinExistence type="inferred from homology"/>
<evidence type="ECO:0000259" key="3">
    <source>
        <dbReference type="Pfam" id="PF00501"/>
    </source>
</evidence>
<protein>
    <submittedName>
        <fullName evidence="5">AMP-binding protein</fullName>
    </submittedName>
</protein>
<keyword evidence="2" id="KW-0436">Ligase</keyword>
<comment type="similarity">
    <text evidence="1">Belongs to the ATP-dependent AMP-binding enzyme family.</text>
</comment>
<reference evidence="5" key="1">
    <citation type="submission" date="2024-05" db="EMBL/GenBank/DDBJ databases">
        <title>Draft Genome Sequences of Flagellimonas sp. MMG031 and Marinobacter sp. MMG032 Isolated from the dinoflagellate Symbiodinium pilosum.</title>
        <authorList>
            <person name="Shikuma N.J."/>
            <person name="Farrell M.V."/>
        </authorList>
    </citation>
    <scope>NUCLEOTIDE SEQUENCE</scope>
    <source>
        <strain evidence="5">MMG032</strain>
    </source>
</reference>
<feature type="domain" description="AMP-dependent synthetase/ligase" evidence="3">
    <location>
        <begin position="9"/>
        <end position="370"/>
    </location>
</feature>
<dbReference type="PROSITE" id="PS00455">
    <property type="entry name" value="AMP_BINDING"/>
    <property type="match status" value="1"/>
</dbReference>
<dbReference type="PANTHER" id="PTHR43201:SF5">
    <property type="entry name" value="MEDIUM-CHAIN ACYL-COA LIGASE ACSF2, MITOCHONDRIAL"/>
    <property type="match status" value="1"/>
</dbReference>
<evidence type="ECO:0000256" key="2">
    <source>
        <dbReference type="ARBA" id="ARBA00022598"/>
    </source>
</evidence>
<dbReference type="InterPro" id="IPR020845">
    <property type="entry name" value="AMP-binding_CS"/>
</dbReference>
<dbReference type="Pfam" id="PF00501">
    <property type="entry name" value="AMP-binding"/>
    <property type="match status" value="1"/>
</dbReference>
<name>A0AAU7MN39_9GAMM</name>
<dbReference type="InterPro" id="IPR045851">
    <property type="entry name" value="AMP-bd_C_sf"/>
</dbReference>
<dbReference type="KEGG" id="mamm:ABNF92_01225"/>
<evidence type="ECO:0000256" key="1">
    <source>
        <dbReference type="ARBA" id="ARBA00006432"/>
    </source>
</evidence>
<organism evidence="5">
    <name type="scientific">Marinobacter sp. MMG032</name>
    <dbReference type="NCBI Taxonomy" id="3158548"/>
    <lineage>
        <taxon>Bacteria</taxon>
        <taxon>Pseudomonadati</taxon>
        <taxon>Pseudomonadota</taxon>
        <taxon>Gammaproteobacteria</taxon>
        <taxon>Pseudomonadales</taxon>
        <taxon>Marinobacteraceae</taxon>
        <taxon>Marinobacter</taxon>
    </lineage>
</organism>
<dbReference type="InterPro" id="IPR042099">
    <property type="entry name" value="ANL_N_sf"/>
</dbReference>
<dbReference type="InterPro" id="IPR000873">
    <property type="entry name" value="AMP-dep_synth/lig_dom"/>
</dbReference>
<dbReference type="RefSeq" id="WP_349343205.1">
    <property type="nucleotide sequence ID" value="NZ_CP157802.1"/>
</dbReference>
<dbReference type="Pfam" id="PF13193">
    <property type="entry name" value="AMP-binding_C"/>
    <property type="match status" value="1"/>
</dbReference>
<dbReference type="SUPFAM" id="SSF56801">
    <property type="entry name" value="Acetyl-CoA synthetase-like"/>
    <property type="match status" value="1"/>
</dbReference>
<evidence type="ECO:0000313" key="5">
    <source>
        <dbReference type="EMBL" id="XBQ19813.1"/>
    </source>
</evidence>
<dbReference type="FunFam" id="3.30.300.30:FF:000008">
    <property type="entry name" value="2,3-dihydroxybenzoate-AMP ligase"/>
    <property type="match status" value="1"/>
</dbReference>
<dbReference type="GO" id="GO:0006631">
    <property type="term" value="P:fatty acid metabolic process"/>
    <property type="evidence" value="ECO:0007669"/>
    <property type="project" value="TreeGrafter"/>
</dbReference>